<evidence type="ECO:0000313" key="6">
    <source>
        <dbReference type="EMBL" id="EAU89516.2"/>
    </source>
</evidence>
<evidence type="ECO:0000256" key="2">
    <source>
        <dbReference type="ARBA" id="ARBA00023134"/>
    </source>
</evidence>
<keyword evidence="6" id="KW-0418">Kinase</keyword>
<accession>A8NBZ8</accession>
<name>A8NBZ8_COPC7</name>
<dbReference type="SUPFAM" id="SSF52540">
    <property type="entry name" value="P-loop containing nucleoside triphosphate hydrolases"/>
    <property type="match status" value="1"/>
</dbReference>
<dbReference type="PANTHER" id="PTHR10903:SF184">
    <property type="entry name" value="GTP-BINDING PROTEIN A"/>
    <property type="match status" value="1"/>
</dbReference>
<dbReference type="InParanoid" id="A8NBZ8"/>
<dbReference type="RefSeq" id="XP_001832355.2">
    <property type="nucleotide sequence ID" value="XM_001832303.2"/>
</dbReference>
<dbReference type="GO" id="GO:0016301">
    <property type="term" value="F:kinase activity"/>
    <property type="evidence" value="ECO:0007669"/>
    <property type="project" value="UniProtKB-KW"/>
</dbReference>
<feature type="region of interest" description="Disordered" evidence="3">
    <location>
        <begin position="357"/>
        <end position="430"/>
    </location>
</feature>
<evidence type="ECO:0000256" key="1">
    <source>
        <dbReference type="ARBA" id="ARBA00022741"/>
    </source>
</evidence>
<dbReference type="Pfam" id="PF04548">
    <property type="entry name" value="AIG1"/>
    <property type="match status" value="1"/>
</dbReference>
<feature type="domain" description="Ubiquitin-like" evidence="5">
    <location>
        <begin position="249"/>
        <end position="318"/>
    </location>
</feature>
<dbReference type="EMBL" id="AACS02000009">
    <property type="protein sequence ID" value="EAU89516.2"/>
    <property type="molecule type" value="Genomic_DNA"/>
</dbReference>
<keyword evidence="1" id="KW-0547">Nucleotide-binding</keyword>
<dbReference type="STRING" id="240176.A8NBZ8"/>
<dbReference type="GO" id="GO:0005525">
    <property type="term" value="F:GTP binding"/>
    <property type="evidence" value="ECO:0007669"/>
    <property type="project" value="UniProtKB-KW"/>
</dbReference>
<organism evidence="6 7">
    <name type="scientific">Coprinopsis cinerea (strain Okayama-7 / 130 / ATCC MYA-4618 / FGSC 9003)</name>
    <name type="common">Inky cap fungus</name>
    <name type="synonym">Hormographiella aspergillata</name>
    <dbReference type="NCBI Taxonomy" id="240176"/>
    <lineage>
        <taxon>Eukaryota</taxon>
        <taxon>Fungi</taxon>
        <taxon>Dikarya</taxon>
        <taxon>Basidiomycota</taxon>
        <taxon>Agaricomycotina</taxon>
        <taxon>Agaricomycetes</taxon>
        <taxon>Agaricomycetidae</taxon>
        <taxon>Agaricales</taxon>
        <taxon>Agaricineae</taxon>
        <taxon>Psathyrellaceae</taxon>
        <taxon>Coprinopsis</taxon>
    </lineage>
</organism>
<evidence type="ECO:0000259" key="5">
    <source>
        <dbReference type="Pfam" id="PF22893"/>
    </source>
</evidence>
<dbReference type="eggNOG" id="ENOG502S03K">
    <property type="taxonomic scope" value="Eukaryota"/>
</dbReference>
<reference evidence="6 7" key="1">
    <citation type="journal article" date="2010" name="Proc. Natl. Acad. Sci. U.S.A.">
        <title>Insights into evolution of multicellular fungi from the assembled chromosomes of the mushroom Coprinopsis cinerea (Coprinus cinereus).</title>
        <authorList>
            <person name="Stajich J.E."/>
            <person name="Wilke S.K."/>
            <person name="Ahren D."/>
            <person name="Au C.H."/>
            <person name="Birren B.W."/>
            <person name="Borodovsky M."/>
            <person name="Burns C."/>
            <person name="Canback B."/>
            <person name="Casselton L.A."/>
            <person name="Cheng C.K."/>
            <person name="Deng J."/>
            <person name="Dietrich F.S."/>
            <person name="Fargo D.C."/>
            <person name="Farman M.L."/>
            <person name="Gathman A.C."/>
            <person name="Goldberg J."/>
            <person name="Guigo R."/>
            <person name="Hoegger P.J."/>
            <person name="Hooker J.B."/>
            <person name="Huggins A."/>
            <person name="James T.Y."/>
            <person name="Kamada T."/>
            <person name="Kilaru S."/>
            <person name="Kodira C."/>
            <person name="Kues U."/>
            <person name="Kupfer D."/>
            <person name="Kwan H.S."/>
            <person name="Lomsadze A."/>
            <person name="Li W."/>
            <person name="Lilly W.W."/>
            <person name="Ma L.J."/>
            <person name="Mackey A.J."/>
            <person name="Manning G."/>
            <person name="Martin F."/>
            <person name="Muraguchi H."/>
            <person name="Natvig D.O."/>
            <person name="Palmerini H."/>
            <person name="Ramesh M.A."/>
            <person name="Rehmeyer C.J."/>
            <person name="Roe B.A."/>
            <person name="Shenoy N."/>
            <person name="Stanke M."/>
            <person name="Ter-Hovhannisyan V."/>
            <person name="Tunlid A."/>
            <person name="Velagapudi R."/>
            <person name="Vision T.J."/>
            <person name="Zeng Q."/>
            <person name="Zolan M.E."/>
            <person name="Pukkila P.J."/>
        </authorList>
    </citation>
    <scope>NUCLEOTIDE SEQUENCE [LARGE SCALE GENOMIC DNA]</scope>
    <source>
        <strain evidence="7">Okayama-7 / 130 / ATCC MYA-4618 / FGSC 9003</strain>
    </source>
</reference>
<dbReference type="Proteomes" id="UP000001861">
    <property type="component" value="Unassembled WGS sequence"/>
</dbReference>
<dbReference type="InterPro" id="IPR006703">
    <property type="entry name" value="G_AIG1"/>
</dbReference>
<feature type="compositionally biased region" description="Polar residues" evidence="3">
    <location>
        <begin position="394"/>
        <end position="405"/>
    </location>
</feature>
<dbReference type="Pfam" id="PF22893">
    <property type="entry name" value="ULD_2"/>
    <property type="match status" value="1"/>
</dbReference>
<sequence length="638" mass="71717">MASQQPQRQRSMAAFQSCSQFYVIDSHIWVINGDCINYRTLGRDEASNSRTMPSTFSMQRTAAAEQVAVTNSPAPWIYTSASFGEVRLALGCISEVIRFSQIKGLYSHTRELAEVVVLAEKAYKACRGIDIASLVQRGIKECISGLAQCLPGIFSELMHIAFLSDGANLQSSLLGGIVQRWWNSNQKEEEISTLREKVQKHLENLFHWLKWVMFLSLEDGSHFNPEILFRFLESRTPSPRHLRIDEVLIMEPLAGRPLSVPTRFVSSFEDLHLVLQQGCRGTLTSRYIECNEYQLDESSTNLILDSTCFQQLFKPGKQFESARSGSCLAQFNAVEYQYPSIPTPEDDDVGITAEGQHTEAASTRHDAQADSSAPEHNTTPRQTGGHPEARSPLSAPTFQQASPNGQGAPIENTLEIDTPRDPRLMGPTGSGKSTFINCAMRSRVARVTHSVQSCTEKIHVYGCHHPTKQDRRVFFIDTPGFEGTAMNDRKTLKSIAKWLKNMYGTGVRLSGILLFHMMTEARWNGTKDHNLEVFQEMCGPKALKNVVVVSTGWEELEEDVGSIREQYLVDKVLAESISQGCRYERFSTQDFDAAWDIINLFRCKGRALLIQEEMAKWRMPLKMTSAFKALARFGRMGK</sequence>
<keyword evidence="7" id="KW-1185">Reference proteome</keyword>
<dbReference type="InterPro" id="IPR027417">
    <property type="entry name" value="P-loop_NTPase"/>
</dbReference>
<dbReference type="CDD" id="cd00882">
    <property type="entry name" value="Ras_like_GTPase"/>
    <property type="match status" value="1"/>
</dbReference>
<proteinExistence type="predicted"/>
<dbReference type="VEuPathDB" id="FungiDB:CC1G_07742"/>
<dbReference type="InterPro" id="IPR054464">
    <property type="entry name" value="ULD_fung"/>
</dbReference>
<feature type="domain" description="AIG1-type G" evidence="4">
    <location>
        <begin position="424"/>
        <end position="569"/>
    </location>
</feature>
<keyword evidence="6" id="KW-0808">Transferase</keyword>
<dbReference type="KEGG" id="cci:CC1G_07742"/>
<gene>
    <name evidence="6" type="ORF">CC1G_07742</name>
</gene>
<dbReference type="Gene3D" id="3.40.50.300">
    <property type="entry name" value="P-loop containing nucleotide triphosphate hydrolases"/>
    <property type="match status" value="1"/>
</dbReference>
<dbReference type="HOGENOM" id="CLU_428937_0_0_1"/>
<dbReference type="OrthoDB" id="8954335at2759"/>
<evidence type="ECO:0000256" key="3">
    <source>
        <dbReference type="SAM" id="MobiDB-lite"/>
    </source>
</evidence>
<evidence type="ECO:0000313" key="7">
    <source>
        <dbReference type="Proteomes" id="UP000001861"/>
    </source>
</evidence>
<feature type="compositionally biased region" description="Polar residues" evidence="3">
    <location>
        <begin position="369"/>
        <end position="382"/>
    </location>
</feature>
<dbReference type="InterPro" id="IPR045058">
    <property type="entry name" value="GIMA/IAN/Toc"/>
</dbReference>
<dbReference type="AlphaFoldDB" id="A8NBZ8"/>
<keyword evidence="2" id="KW-0342">GTP-binding</keyword>
<dbReference type="PANTHER" id="PTHR10903">
    <property type="entry name" value="GTPASE, IMAP FAMILY MEMBER-RELATED"/>
    <property type="match status" value="1"/>
</dbReference>
<dbReference type="GeneID" id="6008839"/>
<comment type="caution">
    <text evidence="6">The sequence shown here is derived from an EMBL/GenBank/DDBJ whole genome shotgun (WGS) entry which is preliminary data.</text>
</comment>
<evidence type="ECO:0000259" key="4">
    <source>
        <dbReference type="Pfam" id="PF04548"/>
    </source>
</evidence>
<protein>
    <submittedName>
        <fullName evidence="6">TKL/TKL-ccin protein kinase</fullName>
    </submittedName>
</protein>